<gene>
    <name evidence="2" type="ORF">Pfra01_002013600</name>
</gene>
<accession>A0A9W7D0C0</accession>
<proteinExistence type="predicted"/>
<dbReference type="AlphaFoldDB" id="A0A9W7D0C0"/>
<dbReference type="InterPro" id="IPR000953">
    <property type="entry name" value="Chromo/chromo_shadow_dom"/>
</dbReference>
<reference evidence="2" key="1">
    <citation type="submission" date="2023-04" db="EMBL/GenBank/DDBJ databases">
        <title>Phytophthora fragariaefolia NBRC 109709.</title>
        <authorList>
            <person name="Ichikawa N."/>
            <person name="Sato H."/>
            <person name="Tonouchi N."/>
        </authorList>
    </citation>
    <scope>NUCLEOTIDE SEQUENCE</scope>
    <source>
        <strain evidence="2">NBRC 109709</strain>
    </source>
</reference>
<dbReference type="InterPro" id="IPR016197">
    <property type="entry name" value="Chromo-like_dom_sf"/>
</dbReference>
<comment type="caution">
    <text evidence="2">The sequence shown here is derived from an EMBL/GenBank/DDBJ whole genome shotgun (WGS) entry which is preliminary data.</text>
</comment>
<keyword evidence="3" id="KW-1185">Reference proteome</keyword>
<feature type="domain" description="Chromo" evidence="1">
    <location>
        <begin position="1"/>
        <end position="43"/>
    </location>
</feature>
<sequence>MSKRTRTSKRRRKYLVKWKGYDEPEWLPATQLSWGTLLYEFDQGAKARARFRVMQAGDDHPRNYLPEREFLDMQGRRLRETWKFECELEIAEVLSGLVGRCKD</sequence>
<evidence type="ECO:0000313" key="2">
    <source>
        <dbReference type="EMBL" id="GMF50436.1"/>
    </source>
</evidence>
<dbReference type="OrthoDB" id="139847at2759"/>
<dbReference type="Gene3D" id="2.40.50.40">
    <property type="match status" value="1"/>
</dbReference>
<dbReference type="Proteomes" id="UP001165121">
    <property type="component" value="Unassembled WGS sequence"/>
</dbReference>
<evidence type="ECO:0000259" key="1">
    <source>
        <dbReference type="PROSITE" id="PS50013"/>
    </source>
</evidence>
<dbReference type="PROSITE" id="PS50013">
    <property type="entry name" value="CHROMO_2"/>
    <property type="match status" value="1"/>
</dbReference>
<dbReference type="EMBL" id="BSXT01002695">
    <property type="protein sequence ID" value="GMF50436.1"/>
    <property type="molecule type" value="Genomic_DNA"/>
</dbReference>
<organism evidence="2 3">
    <name type="scientific">Phytophthora fragariaefolia</name>
    <dbReference type="NCBI Taxonomy" id="1490495"/>
    <lineage>
        <taxon>Eukaryota</taxon>
        <taxon>Sar</taxon>
        <taxon>Stramenopiles</taxon>
        <taxon>Oomycota</taxon>
        <taxon>Peronosporomycetes</taxon>
        <taxon>Peronosporales</taxon>
        <taxon>Peronosporaceae</taxon>
        <taxon>Phytophthora</taxon>
    </lineage>
</organism>
<protein>
    <submittedName>
        <fullName evidence="2">Unnamed protein product</fullName>
    </submittedName>
</protein>
<evidence type="ECO:0000313" key="3">
    <source>
        <dbReference type="Proteomes" id="UP001165121"/>
    </source>
</evidence>
<name>A0A9W7D0C0_9STRA</name>
<dbReference type="SUPFAM" id="SSF54160">
    <property type="entry name" value="Chromo domain-like"/>
    <property type="match status" value="1"/>
</dbReference>